<gene>
    <name evidence="1" type="ORF">DJ93_5969</name>
</gene>
<accession>A0A090Z248</accession>
<protein>
    <submittedName>
        <fullName evidence="1">Uncharacterized protein</fullName>
    </submittedName>
</protein>
<evidence type="ECO:0000313" key="2">
    <source>
        <dbReference type="Proteomes" id="UP000029389"/>
    </source>
</evidence>
<evidence type="ECO:0000313" key="1">
    <source>
        <dbReference type="EMBL" id="KFN04702.1"/>
    </source>
</evidence>
<dbReference type="AlphaFoldDB" id="A0A090Z248"/>
<dbReference type="RefSeq" id="WP_181969253.1">
    <property type="nucleotide sequence ID" value="NZ_JMQC01000007.1"/>
</dbReference>
<proteinExistence type="predicted"/>
<dbReference type="PATRIC" id="fig|1405.8.peg.140"/>
<dbReference type="EMBL" id="JMQC01000007">
    <property type="protein sequence ID" value="KFN04702.1"/>
    <property type="molecule type" value="Genomic_DNA"/>
</dbReference>
<reference evidence="1 2" key="1">
    <citation type="submission" date="2014-04" db="EMBL/GenBank/DDBJ databases">
        <authorList>
            <person name="Bishop-Lilly K.A."/>
            <person name="Broomall S.M."/>
            <person name="Chain P.S."/>
            <person name="Chertkov O."/>
            <person name="Coyne S.R."/>
            <person name="Daligault H.E."/>
            <person name="Davenport K.W."/>
            <person name="Erkkila T."/>
            <person name="Frey K.G."/>
            <person name="Gibbons H.S."/>
            <person name="Gu W."/>
            <person name="Jaissle J."/>
            <person name="Johnson S.L."/>
            <person name="Koroleva G.I."/>
            <person name="Ladner J.T."/>
            <person name="Lo C.-C."/>
            <person name="Minogue T.D."/>
            <person name="Munk C."/>
            <person name="Palacios G.F."/>
            <person name="Redden C.L."/>
            <person name="Rosenzweig C.N."/>
            <person name="Scholz M.B."/>
            <person name="Teshima H."/>
            <person name="Xu Y."/>
        </authorList>
    </citation>
    <scope>NUCLEOTIDE SEQUENCE [LARGE SCALE GENOMIC DNA]</scope>
    <source>
        <strain evidence="1 2">BHP</strain>
    </source>
</reference>
<dbReference type="Proteomes" id="UP000029389">
    <property type="component" value="Unassembled WGS sequence"/>
</dbReference>
<name>A0A090Z248_9BACI</name>
<comment type="caution">
    <text evidence="1">The sequence shown here is derived from an EMBL/GenBank/DDBJ whole genome shotgun (WGS) entry which is preliminary data.</text>
</comment>
<sequence>MEVILEFLKEIMKGVVRETFAHLFKKKILEHKKPTLLSRRRKRKKGGLRKKN</sequence>
<organism evidence="1 2">
    <name type="scientific">Bacillus clarus</name>
    <dbReference type="NCBI Taxonomy" id="2338372"/>
    <lineage>
        <taxon>Bacteria</taxon>
        <taxon>Bacillati</taxon>
        <taxon>Bacillota</taxon>
        <taxon>Bacilli</taxon>
        <taxon>Bacillales</taxon>
        <taxon>Bacillaceae</taxon>
        <taxon>Bacillus</taxon>
        <taxon>Bacillus cereus group</taxon>
    </lineage>
</organism>